<dbReference type="NCBIfam" id="NF002367">
    <property type="entry name" value="PRK01346.1-4"/>
    <property type="match status" value="1"/>
</dbReference>
<feature type="binding site" evidence="5">
    <location>
        <begin position="133"/>
        <end position="134"/>
    </location>
    <ligand>
        <name>acetyl-CoA</name>
        <dbReference type="ChEBI" id="CHEBI:57288"/>
    </ligand>
</feature>
<accession>A0A543F510</accession>
<evidence type="ECO:0000313" key="7">
    <source>
        <dbReference type="EMBL" id="TQM28914.1"/>
    </source>
</evidence>
<dbReference type="SUPFAM" id="SSF55718">
    <property type="entry name" value="SCP-like"/>
    <property type="match status" value="1"/>
</dbReference>
<reference evidence="7 8" key="1">
    <citation type="submission" date="2019-06" db="EMBL/GenBank/DDBJ databases">
        <title>Sequencing the genomes of 1000 actinobacteria strains.</title>
        <authorList>
            <person name="Klenk H.-P."/>
        </authorList>
    </citation>
    <scope>NUCLEOTIDE SEQUENCE [LARGE SCALE GENOMIC DNA]</scope>
    <source>
        <strain evidence="7 8">DSM 103495</strain>
    </source>
</reference>
<name>A0A543F510_9NOCA</name>
<dbReference type="SUPFAM" id="SSF55729">
    <property type="entry name" value="Acyl-CoA N-acyltransferases (Nat)"/>
    <property type="match status" value="1"/>
</dbReference>
<dbReference type="EMBL" id="VFPG01000001">
    <property type="protein sequence ID" value="TQM28914.1"/>
    <property type="molecule type" value="Genomic_DNA"/>
</dbReference>
<evidence type="ECO:0000256" key="2">
    <source>
        <dbReference type="ARBA" id="ARBA00022488"/>
    </source>
</evidence>
<dbReference type="Proteomes" id="UP000316331">
    <property type="component" value="Unassembled WGS sequence"/>
</dbReference>
<evidence type="ECO:0000313" key="8">
    <source>
        <dbReference type="Proteomes" id="UP000316331"/>
    </source>
</evidence>
<dbReference type="InterPro" id="IPR022902">
    <property type="entry name" value="NAcTrfase_Eis"/>
</dbReference>
<dbReference type="GO" id="GO:0034069">
    <property type="term" value="F:aminoglycoside N-acetyltransferase activity"/>
    <property type="evidence" value="ECO:0007669"/>
    <property type="project" value="TreeGrafter"/>
</dbReference>
<dbReference type="Gene3D" id="3.40.630.30">
    <property type="match status" value="2"/>
</dbReference>
<dbReference type="InterPro" id="IPR025559">
    <property type="entry name" value="Eis_dom"/>
</dbReference>
<keyword evidence="4 5" id="KW-0012">Acyltransferase</keyword>
<keyword evidence="3 5" id="KW-0808">Transferase</keyword>
<keyword evidence="8" id="KW-1185">Reference proteome</keyword>
<dbReference type="Pfam" id="PF17668">
    <property type="entry name" value="Acetyltransf_17"/>
    <property type="match status" value="1"/>
</dbReference>
<dbReference type="InterPro" id="IPR000182">
    <property type="entry name" value="GNAT_dom"/>
</dbReference>
<dbReference type="InterPro" id="IPR036527">
    <property type="entry name" value="SCP2_sterol-bd_dom_sf"/>
</dbReference>
<evidence type="ECO:0000259" key="6">
    <source>
        <dbReference type="PROSITE" id="PS51186"/>
    </source>
</evidence>
<dbReference type="InterPro" id="IPR041380">
    <property type="entry name" value="Acetyltransf_17"/>
</dbReference>
<feature type="binding site" evidence="5">
    <location>
        <begin position="97"/>
        <end position="99"/>
    </location>
    <ligand>
        <name>acetyl-CoA</name>
        <dbReference type="ChEBI" id="CHEBI:57288"/>
    </ligand>
</feature>
<dbReference type="Pfam" id="PF13530">
    <property type="entry name" value="SCP2_2"/>
    <property type="match status" value="1"/>
</dbReference>
<evidence type="ECO:0000256" key="3">
    <source>
        <dbReference type="ARBA" id="ARBA00022679"/>
    </source>
</evidence>
<dbReference type="InterPro" id="IPR051554">
    <property type="entry name" value="Acetyltransferase_Eis"/>
</dbReference>
<comment type="similarity">
    <text evidence="1 5">Belongs to the acetyltransferase Eis family.</text>
</comment>
<dbReference type="PANTHER" id="PTHR37817:SF1">
    <property type="entry name" value="N-ACETYLTRANSFERASE EIS"/>
    <property type="match status" value="1"/>
</dbReference>
<keyword evidence="2" id="KW-1036">Host cytoplasmic vesicle</keyword>
<sequence>MRGGVHSWDDLPMTLVPGITVRSATEADAAGIRLLVETSFGTRSDEAWLERAAQLFAPLDSIVAVDGDRVVGHVRSREMILTVPGERTVSARGIAGVGVAPTHRRRGILRAMYIEQHRRTEAQGLPLTIFTASEGGIYGRFGYGPAVRQNAVTIDRRFAEFLPTTPNPGGVELVALADVTERVREIYDRWRRLTPGAQVRPDASWGNLFADPERFRGGGSDLFTLLHPDGYALYRYHHEAREMTVEVAEMRSVTADAHAALWRALFGLDLVTRITAELSDNDPLPYLLTNPRLVRTTARYDGLWLRLMDVPAALTARDYRTDLDVVLSVTDPFREAGGVFALTVRDGRAECAPTDRAADIELGIDVLGSMYLGAYPARVFAAANRLQAKDSGKLRALEEAFGADRDAVLGWFF</sequence>
<comment type="caution">
    <text evidence="7">The sequence shown here is derived from an EMBL/GenBank/DDBJ whole genome shotgun (WGS) entry which is preliminary data.</text>
</comment>
<dbReference type="PANTHER" id="PTHR37817">
    <property type="entry name" value="N-ACETYLTRANSFERASE EIS"/>
    <property type="match status" value="1"/>
</dbReference>
<dbReference type="Pfam" id="PF13527">
    <property type="entry name" value="Acetyltransf_9"/>
    <property type="match status" value="1"/>
</dbReference>
<dbReference type="InterPro" id="IPR016181">
    <property type="entry name" value="Acyl_CoA_acyltransferase"/>
</dbReference>
<evidence type="ECO:0000256" key="5">
    <source>
        <dbReference type="HAMAP-Rule" id="MF_01812"/>
    </source>
</evidence>
<dbReference type="HAMAP" id="MF_01812">
    <property type="entry name" value="Eis"/>
    <property type="match status" value="1"/>
</dbReference>
<feature type="active site" description="Proton acceptor; via carboxylate" evidence="5">
    <location>
        <position position="413"/>
    </location>
</feature>
<organism evidence="7 8">
    <name type="scientific">Nocardia bhagyanarayanae</name>
    <dbReference type="NCBI Taxonomy" id="1215925"/>
    <lineage>
        <taxon>Bacteria</taxon>
        <taxon>Bacillati</taxon>
        <taxon>Actinomycetota</taxon>
        <taxon>Actinomycetes</taxon>
        <taxon>Mycobacteriales</taxon>
        <taxon>Nocardiaceae</taxon>
        <taxon>Nocardia</taxon>
    </lineage>
</organism>
<feature type="domain" description="N-acetyltransferase" evidence="6">
    <location>
        <begin position="19"/>
        <end position="163"/>
    </location>
</feature>
<proteinExistence type="inferred from homology"/>
<feature type="binding site" evidence="5">
    <location>
        <begin position="105"/>
        <end position="110"/>
    </location>
    <ligand>
        <name>acetyl-CoA</name>
        <dbReference type="ChEBI" id="CHEBI:57288"/>
    </ligand>
</feature>
<dbReference type="CDD" id="cd04301">
    <property type="entry name" value="NAT_SF"/>
    <property type="match status" value="1"/>
</dbReference>
<gene>
    <name evidence="7" type="ORF">FB390_0493</name>
</gene>
<comment type="subunit">
    <text evidence="5">Homohexamer; trimer of dimers.</text>
</comment>
<dbReference type="AlphaFoldDB" id="A0A543F510"/>
<dbReference type="GO" id="GO:0030649">
    <property type="term" value="P:aminoglycoside antibiotic catabolic process"/>
    <property type="evidence" value="ECO:0007669"/>
    <property type="project" value="TreeGrafter"/>
</dbReference>
<evidence type="ECO:0000256" key="4">
    <source>
        <dbReference type="ARBA" id="ARBA00023315"/>
    </source>
</evidence>
<dbReference type="PROSITE" id="PS51186">
    <property type="entry name" value="GNAT"/>
    <property type="match status" value="1"/>
</dbReference>
<feature type="active site" description="Proton donor" evidence="5">
    <location>
        <position position="138"/>
    </location>
</feature>
<dbReference type="Gene3D" id="3.30.1050.10">
    <property type="entry name" value="SCP2 sterol-binding domain"/>
    <property type="match status" value="1"/>
</dbReference>
<protein>
    <submittedName>
        <fullName evidence="7">Putative acetyltransferase</fullName>
    </submittedName>
</protein>
<evidence type="ECO:0000256" key="1">
    <source>
        <dbReference type="ARBA" id="ARBA00009213"/>
    </source>
</evidence>